<protein>
    <submittedName>
        <fullName evidence="3">Heat shock protein HslJ</fullName>
    </submittedName>
</protein>
<proteinExistence type="predicted"/>
<dbReference type="OrthoDB" id="4990393at2"/>
<dbReference type="PROSITE" id="PS51257">
    <property type="entry name" value="PROKAR_LIPOPROTEIN"/>
    <property type="match status" value="1"/>
</dbReference>
<gene>
    <name evidence="3" type="ORF">FB468_3090</name>
</gene>
<dbReference type="InterPro" id="IPR005184">
    <property type="entry name" value="DUF306_Meta_HslJ"/>
</dbReference>
<evidence type="ECO:0000313" key="3">
    <source>
        <dbReference type="EMBL" id="TQL40569.1"/>
    </source>
</evidence>
<reference evidence="3 4" key="1">
    <citation type="submission" date="2019-06" db="EMBL/GenBank/DDBJ databases">
        <title>Sequencing the genomes of 1000 actinobacteria strains.</title>
        <authorList>
            <person name="Klenk H.-P."/>
        </authorList>
    </citation>
    <scope>NUCLEOTIDE SEQUENCE [LARGE SCALE GENOMIC DNA]</scope>
    <source>
        <strain evidence="3 4">DSM 8803</strain>
    </source>
</reference>
<dbReference type="RefSeq" id="WP_141888583.1">
    <property type="nucleotide sequence ID" value="NZ_BAAAUY010000023.1"/>
</dbReference>
<dbReference type="Proteomes" id="UP000319094">
    <property type="component" value="Unassembled WGS sequence"/>
</dbReference>
<keyword evidence="3" id="KW-0346">Stress response</keyword>
<evidence type="ECO:0000259" key="2">
    <source>
        <dbReference type="Pfam" id="PF03724"/>
    </source>
</evidence>
<feature type="signal peptide" evidence="1">
    <location>
        <begin position="1"/>
        <end position="36"/>
    </location>
</feature>
<sequence length="136" mass="13975">MINTRTAPRSRTLRGTAAAALLGAAALVLTACSGSASVGDTSWGTLDAQGEPAMTFTADGKAFGTDGCNIVNGSWTEEKGKVTFGPLASTMMFCEGVDTWLSGASTAVVEGDKITFNDEDGKKIGSLKKTEFTAPK</sequence>
<dbReference type="Pfam" id="PF03724">
    <property type="entry name" value="META"/>
    <property type="match status" value="1"/>
</dbReference>
<dbReference type="EMBL" id="VFON01000002">
    <property type="protein sequence ID" value="TQL40569.1"/>
    <property type="molecule type" value="Genomic_DNA"/>
</dbReference>
<accession>A0A542XXL3</accession>
<dbReference type="Gene3D" id="2.40.128.270">
    <property type="match status" value="1"/>
</dbReference>
<keyword evidence="1" id="KW-0732">Signal</keyword>
<dbReference type="AlphaFoldDB" id="A0A542XXL3"/>
<comment type="caution">
    <text evidence="3">The sequence shown here is derived from an EMBL/GenBank/DDBJ whole genome shotgun (WGS) entry which is preliminary data.</text>
</comment>
<name>A0A542XXL3_9MICO</name>
<evidence type="ECO:0000256" key="1">
    <source>
        <dbReference type="SAM" id="SignalP"/>
    </source>
</evidence>
<evidence type="ECO:0000313" key="4">
    <source>
        <dbReference type="Proteomes" id="UP000319094"/>
    </source>
</evidence>
<organism evidence="3 4">
    <name type="scientific">Leucobacter komagatae</name>
    <dbReference type="NCBI Taxonomy" id="55969"/>
    <lineage>
        <taxon>Bacteria</taxon>
        <taxon>Bacillati</taxon>
        <taxon>Actinomycetota</taxon>
        <taxon>Actinomycetes</taxon>
        <taxon>Micrococcales</taxon>
        <taxon>Microbacteriaceae</taxon>
        <taxon>Leucobacter</taxon>
    </lineage>
</organism>
<feature type="chain" id="PRO_5021827392" evidence="1">
    <location>
        <begin position="37"/>
        <end position="136"/>
    </location>
</feature>
<keyword evidence="4" id="KW-1185">Reference proteome</keyword>
<feature type="domain" description="DUF306" evidence="2">
    <location>
        <begin position="47"/>
        <end position="124"/>
    </location>
</feature>
<dbReference type="InterPro" id="IPR038670">
    <property type="entry name" value="HslJ-like_sf"/>
</dbReference>